<dbReference type="Proteomes" id="UP000291259">
    <property type="component" value="Chromosome"/>
</dbReference>
<dbReference type="PANTHER" id="PTHR43179">
    <property type="entry name" value="RHAMNOSYLTRANSFERASE WBBL"/>
    <property type="match status" value="1"/>
</dbReference>
<dbReference type="EMBL" id="CP035491">
    <property type="protein sequence ID" value="QAY74591.1"/>
    <property type="molecule type" value="Genomic_DNA"/>
</dbReference>
<organism evidence="2 3">
    <name type="scientific">Agromyces protaetiae</name>
    <dbReference type="NCBI Taxonomy" id="2509455"/>
    <lineage>
        <taxon>Bacteria</taxon>
        <taxon>Bacillati</taxon>
        <taxon>Actinomycetota</taxon>
        <taxon>Actinomycetes</taxon>
        <taxon>Micrococcales</taxon>
        <taxon>Microbacteriaceae</taxon>
        <taxon>Agromyces</taxon>
    </lineage>
</organism>
<sequence>MTFDSTSPRGRVLVVLACAFEPAEMDRLVRSASGSSLIDVDFAELAPGGSVAEAVNAATTGGDIDAVAVVTAPGEFVRLELERALVLVSSEGGPVAVYGDTFVGHDGVLLQRPQPDPERLRCQYYFGPVVVWSARALAGIGGFRTDVPGAEAHEAALRAGRERLEIVNLRGGLFRTGSDAILLDDVALESVRRVLEEDLAATGGGVVLEVSADGVHRTRRLVVGEPLVSIVIPTRGIWSGTRDGKPHGFVVEAVRSIVERSTYRNFELVIVIDHVAEPAVVDELRALAGDRLVLVDWNAPFNFSSKVNLGAVHARGEYLLLLNDDVEVISPDWLEAMLSLAQLDGAGMVGAMLYYEDDTIQHAGHAYYNGDASHIGLDVPRGEAGPLGGFRVEREVAGVTAACALMPTAVYHEVGGLSDLLPGAFNDVDLCMKTTWLGHRIYWTPRAELYHFESRTRDASVRAFEVEVAWGRWGFRMHQPEFWPYPLDRQPS</sequence>
<dbReference type="InterPro" id="IPR001173">
    <property type="entry name" value="Glyco_trans_2-like"/>
</dbReference>
<dbReference type="Gene3D" id="3.90.550.10">
    <property type="entry name" value="Spore Coat Polysaccharide Biosynthesis Protein SpsA, Chain A"/>
    <property type="match status" value="1"/>
</dbReference>
<dbReference type="AlphaFoldDB" id="A0A4V0YHG1"/>
<dbReference type="GO" id="GO:0016740">
    <property type="term" value="F:transferase activity"/>
    <property type="evidence" value="ECO:0007669"/>
    <property type="project" value="UniProtKB-KW"/>
</dbReference>
<keyword evidence="3" id="KW-1185">Reference proteome</keyword>
<dbReference type="RefSeq" id="WP_129192135.1">
    <property type="nucleotide sequence ID" value="NZ_CP035491.1"/>
</dbReference>
<dbReference type="InterPro" id="IPR029044">
    <property type="entry name" value="Nucleotide-diphossugar_trans"/>
</dbReference>
<evidence type="ECO:0000259" key="1">
    <source>
        <dbReference type="Pfam" id="PF00535"/>
    </source>
</evidence>
<dbReference type="PANTHER" id="PTHR43179:SF7">
    <property type="entry name" value="RHAMNOSYLTRANSFERASE WBBL"/>
    <property type="match status" value="1"/>
</dbReference>
<dbReference type="OrthoDB" id="7615426at2"/>
<feature type="domain" description="Glycosyltransferase 2-like" evidence="1">
    <location>
        <begin position="249"/>
        <end position="367"/>
    </location>
</feature>
<reference evidence="2 3" key="1">
    <citation type="submission" date="2019-01" db="EMBL/GenBank/DDBJ databases">
        <title>Genome sequencing of strain FW100M-8.</title>
        <authorList>
            <person name="Heo J."/>
            <person name="Kim S.-J."/>
            <person name="Kim J.-S."/>
            <person name="Hong S.-B."/>
            <person name="Kwon S.-W."/>
        </authorList>
    </citation>
    <scope>NUCLEOTIDE SEQUENCE [LARGE SCALE GENOMIC DNA]</scope>
    <source>
        <strain evidence="2 3">FW100M-8</strain>
    </source>
</reference>
<evidence type="ECO:0000313" key="3">
    <source>
        <dbReference type="Proteomes" id="UP000291259"/>
    </source>
</evidence>
<name>A0A4V0YHG1_9MICO</name>
<dbReference type="Pfam" id="PF00535">
    <property type="entry name" value="Glycos_transf_2"/>
    <property type="match status" value="1"/>
</dbReference>
<accession>A0A4V0YHG1</accession>
<dbReference type="KEGG" id="agf:ET445_15865"/>
<keyword evidence="2" id="KW-0808">Transferase</keyword>
<evidence type="ECO:0000313" key="2">
    <source>
        <dbReference type="EMBL" id="QAY74591.1"/>
    </source>
</evidence>
<proteinExistence type="predicted"/>
<protein>
    <submittedName>
        <fullName evidence="2">Glycosyltransferase</fullName>
    </submittedName>
</protein>
<gene>
    <name evidence="2" type="ORF">ET445_15865</name>
</gene>
<dbReference type="SUPFAM" id="SSF53448">
    <property type="entry name" value="Nucleotide-diphospho-sugar transferases"/>
    <property type="match status" value="1"/>
</dbReference>